<dbReference type="AlphaFoldDB" id="A0AB39BUX4"/>
<reference evidence="2" key="1">
    <citation type="submission" date="2024-07" db="EMBL/GenBank/DDBJ databases">
        <title>Identification and characteristics of an arsenic-resistant bacterial isolate, which belongs to a novel species.</title>
        <authorList>
            <person name="Juszczyk A."/>
            <person name="Kowalczyk A."/>
            <person name="Was K."/>
            <person name="Kosowicz W."/>
            <person name="Budzyn A."/>
            <person name="Latowski D."/>
        </authorList>
    </citation>
    <scope>NUCLEOTIDE SEQUENCE</scope>
    <source>
        <strain evidence="2">As8PL</strain>
    </source>
</reference>
<dbReference type="Pfam" id="PF07238">
    <property type="entry name" value="PilZ"/>
    <property type="match status" value="1"/>
</dbReference>
<feature type="domain" description="PilZ" evidence="1">
    <location>
        <begin position="27"/>
        <end position="111"/>
    </location>
</feature>
<organism evidence="2">
    <name type="scientific">Alkalihalophilus sp. As8PL</name>
    <dbReference type="NCBI Taxonomy" id="3237103"/>
    <lineage>
        <taxon>Bacteria</taxon>
        <taxon>Bacillati</taxon>
        <taxon>Bacillota</taxon>
        <taxon>Bacilli</taxon>
        <taxon>Bacillales</taxon>
        <taxon>Bacillaceae</taxon>
        <taxon>Alkalihalophilus</taxon>
    </lineage>
</organism>
<dbReference type="GO" id="GO:0035438">
    <property type="term" value="F:cyclic-di-GMP binding"/>
    <property type="evidence" value="ECO:0007669"/>
    <property type="project" value="InterPro"/>
</dbReference>
<dbReference type="Gene3D" id="2.40.10.220">
    <property type="entry name" value="predicted glycosyltransferase like domains"/>
    <property type="match status" value="1"/>
</dbReference>
<dbReference type="RefSeq" id="WP_368504702.1">
    <property type="nucleotide sequence ID" value="NZ_CP162551.1"/>
</dbReference>
<dbReference type="SUPFAM" id="SSF141371">
    <property type="entry name" value="PilZ domain-like"/>
    <property type="match status" value="1"/>
</dbReference>
<dbReference type="EMBL" id="CP162551">
    <property type="protein sequence ID" value="XDI37347.1"/>
    <property type="molecule type" value="Genomic_DNA"/>
</dbReference>
<name>A0AB39BUX4_9BACI</name>
<proteinExistence type="predicted"/>
<sequence>MPYRREESFRYEFSTPLNATFKLIKLATTHVDSKEGKMSIIDISGGGLKMSSHLELPDPQSTKTSIEMDIELANETLEVQGEVVWKKSYGSSHQYGIDFTYIDKESQELIKLLKKHINQSNQQHEE</sequence>
<accession>A0AB39BUX4</accession>
<evidence type="ECO:0000313" key="2">
    <source>
        <dbReference type="EMBL" id="XDI37347.1"/>
    </source>
</evidence>
<protein>
    <submittedName>
        <fullName evidence="2">PilZ domain-containing protein</fullName>
    </submittedName>
</protein>
<evidence type="ECO:0000259" key="1">
    <source>
        <dbReference type="Pfam" id="PF07238"/>
    </source>
</evidence>
<dbReference type="InterPro" id="IPR009875">
    <property type="entry name" value="PilZ_domain"/>
</dbReference>
<gene>
    <name evidence="2" type="ORF">AB3N04_03250</name>
</gene>